<keyword evidence="1" id="KW-0472">Membrane</keyword>
<feature type="transmembrane region" description="Helical" evidence="1">
    <location>
        <begin position="24"/>
        <end position="49"/>
    </location>
</feature>
<evidence type="ECO:0000313" key="4">
    <source>
        <dbReference type="EMBL" id="JAG24400.1"/>
    </source>
</evidence>
<evidence type="ECO:0000313" key="7">
    <source>
        <dbReference type="EMBL" id="JAQ17013.1"/>
    </source>
</evidence>
<dbReference type="EMBL" id="GBHO01019206">
    <property type="protein sequence ID" value="JAG24398.1"/>
    <property type="molecule type" value="Transcribed_RNA"/>
</dbReference>
<reference evidence="2" key="1">
    <citation type="journal article" date="2014" name="PLoS ONE">
        <title>Transcriptome-Based Identification of ABC Transporters in the Western Tarnished Plant Bug Lygus hesperus.</title>
        <authorList>
            <person name="Hull J.J."/>
            <person name="Chaney K."/>
            <person name="Geib S.M."/>
            <person name="Fabrick J.A."/>
            <person name="Brent C.S."/>
            <person name="Walsh D."/>
            <person name="Lavine L.C."/>
        </authorList>
    </citation>
    <scope>NUCLEOTIDE SEQUENCE</scope>
</reference>
<evidence type="ECO:0000313" key="3">
    <source>
        <dbReference type="EMBL" id="JAG24398.1"/>
    </source>
</evidence>
<evidence type="ECO:0000313" key="5">
    <source>
        <dbReference type="EMBL" id="JAG51764.1"/>
    </source>
</evidence>
<name>A0A0A9XYE1_LYGHE</name>
<protein>
    <submittedName>
        <fullName evidence="2">Sortilin-related receptor</fullName>
    </submittedName>
</protein>
<evidence type="ECO:0000313" key="6">
    <source>
        <dbReference type="EMBL" id="JAQ09597.1"/>
    </source>
</evidence>
<dbReference type="EMBL" id="GDHC01009032">
    <property type="protein sequence ID" value="JAQ09597.1"/>
    <property type="molecule type" value="Transcribed_RNA"/>
</dbReference>
<evidence type="ECO:0000256" key="1">
    <source>
        <dbReference type="SAM" id="Phobius"/>
    </source>
</evidence>
<organism evidence="2">
    <name type="scientific">Lygus hesperus</name>
    <name type="common">Western plant bug</name>
    <dbReference type="NCBI Taxonomy" id="30085"/>
    <lineage>
        <taxon>Eukaryota</taxon>
        <taxon>Metazoa</taxon>
        <taxon>Ecdysozoa</taxon>
        <taxon>Arthropoda</taxon>
        <taxon>Hexapoda</taxon>
        <taxon>Insecta</taxon>
        <taxon>Pterygota</taxon>
        <taxon>Neoptera</taxon>
        <taxon>Paraneoptera</taxon>
        <taxon>Hemiptera</taxon>
        <taxon>Heteroptera</taxon>
        <taxon>Panheteroptera</taxon>
        <taxon>Cimicomorpha</taxon>
        <taxon>Miridae</taxon>
        <taxon>Mirini</taxon>
        <taxon>Lygus</taxon>
    </lineage>
</organism>
<gene>
    <name evidence="2" type="primary">SORL1_0</name>
    <name evidence="3" type="synonym">SORL1_3</name>
    <name evidence="4" type="synonym">SORL1_4</name>
    <name evidence="4" type="ORF">CM83_47521</name>
    <name evidence="3" type="ORF">CM83_47523</name>
    <name evidence="2" type="ORF">CM83_47525</name>
    <name evidence="7" type="ORF">g.59194</name>
    <name evidence="6" type="ORF">g.59196</name>
</gene>
<dbReference type="EMBL" id="GBHO01019204">
    <property type="protein sequence ID" value="JAG24400.1"/>
    <property type="molecule type" value="Transcribed_RNA"/>
</dbReference>
<feature type="transmembrane region" description="Helical" evidence="1">
    <location>
        <begin position="125"/>
        <end position="148"/>
    </location>
</feature>
<dbReference type="EMBL" id="GBRD01014062">
    <property type="protein sequence ID" value="JAG51764.1"/>
    <property type="molecule type" value="Transcribed_RNA"/>
</dbReference>
<reference evidence="6" key="4">
    <citation type="journal article" date="2016" name="Gigascience">
        <title>De novo construction of an expanded transcriptome assembly for the western tarnished plant bug, Lygus hesperus.</title>
        <authorList>
            <person name="Tassone E.E."/>
            <person name="Geib S.M."/>
            <person name="Hall B."/>
            <person name="Fabrick J.A."/>
            <person name="Brent C.S."/>
            <person name="Hull J.J."/>
        </authorList>
    </citation>
    <scope>NUCLEOTIDE SEQUENCE</scope>
</reference>
<evidence type="ECO:0000313" key="2">
    <source>
        <dbReference type="EMBL" id="JAG24396.1"/>
    </source>
</evidence>
<proteinExistence type="predicted"/>
<reference evidence="2" key="2">
    <citation type="submission" date="2014-07" db="EMBL/GenBank/DDBJ databases">
        <authorList>
            <person name="Hull J."/>
        </authorList>
    </citation>
    <scope>NUCLEOTIDE SEQUENCE</scope>
</reference>
<keyword evidence="2" id="KW-0675">Receptor</keyword>
<sequence>MDSVRSLVYLDSISTKNLKTPCKIVGYVNMILYGAAALILHIQGIVILLSRDRWHPRSLLYASKEIEDSWMVCRAVFGFFFIKGVKEENPAYVLPIFIDASTQIMGSTIYLLLEPFSLDRHLNTVIIIQLVLSFLMDAVVLTLAGNYFRRLRRGNLQAESDQQNA</sequence>
<dbReference type="EMBL" id="GBHO01019208">
    <property type="protein sequence ID" value="JAG24396.1"/>
    <property type="molecule type" value="Transcribed_RNA"/>
</dbReference>
<reference evidence="5" key="3">
    <citation type="submission" date="2014-09" db="EMBL/GenBank/DDBJ databases">
        <authorList>
            <person name="Magalhaes I.L.F."/>
            <person name="Oliveira U."/>
            <person name="Santos F.R."/>
            <person name="Vidigal T.H.D.A."/>
            <person name="Brescovit A.D."/>
            <person name="Santos A.J."/>
        </authorList>
    </citation>
    <scope>NUCLEOTIDE SEQUENCE</scope>
</reference>
<dbReference type="EMBL" id="GDHC01001616">
    <property type="protein sequence ID" value="JAQ17013.1"/>
    <property type="molecule type" value="Transcribed_RNA"/>
</dbReference>
<keyword evidence="1" id="KW-0812">Transmembrane</keyword>
<dbReference type="AlphaFoldDB" id="A0A0A9XYE1"/>
<accession>A0A0A9XYE1</accession>
<keyword evidence="1" id="KW-1133">Transmembrane helix</keyword>